<name>A0A5E4QP88_9NEOP</name>
<dbReference type="EMBL" id="FZQP02003712">
    <property type="protein sequence ID" value="VVC98665.1"/>
    <property type="molecule type" value="Genomic_DNA"/>
</dbReference>
<organism evidence="2 3">
    <name type="scientific">Leptidea sinapis</name>
    <dbReference type="NCBI Taxonomy" id="189913"/>
    <lineage>
        <taxon>Eukaryota</taxon>
        <taxon>Metazoa</taxon>
        <taxon>Ecdysozoa</taxon>
        <taxon>Arthropoda</taxon>
        <taxon>Hexapoda</taxon>
        <taxon>Insecta</taxon>
        <taxon>Pterygota</taxon>
        <taxon>Neoptera</taxon>
        <taxon>Endopterygota</taxon>
        <taxon>Lepidoptera</taxon>
        <taxon>Glossata</taxon>
        <taxon>Ditrysia</taxon>
        <taxon>Papilionoidea</taxon>
        <taxon>Pieridae</taxon>
        <taxon>Dismorphiinae</taxon>
        <taxon>Leptidea</taxon>
    </lineage>
</organism>
<sequence>MTHRSLRLRRRFPLQPLQPLVSTNQQPGEGHQPDFHPGQREEEEGTKTEDCHWLHSVLERVEIVARRHQATPMEMTFECAWDTCDYQFEEVSDSGHVQQHYRGSGAGEYPCLWRSCARVRKGQAPFPNLPRLLRHVRDLHVNKHNGRLVAVHERSRNFVPSSKKATKIITTTGLRTGVLSPGAGMSPMARSTPSPSTGDSVGAGVVASGRPALEPLFIH</sequence>
<evidence type="ECO:0000313" key="3">
    <source>
        <dbReference type="Proteomes" id="UP000324832"/>
    </source>
</evidence>
<proteinExistence type="predicted"/>
<feature type="compositionally biased region" description="Basic and acidic residues" evidence="1">
    <location>
        <begin position="31"/>
        <end position="49"/>
    </location>
</feature>
<evidence type="ECO:0000256" key="1">
    <source>
        <dbReference type="SAM" id="MobiDB-lite"/>
    </source>
</evidence>
<dbReference type="Gene3D" id="3.30.160.60">
    <property type="entry name" value="Classic Zinc Finger"/>
    <property type="match status" value="1"/>
</dbReference>
<evidence type="ECO:0000313" key="2">
    <source>
        <dbReference type="EMBL" id="VVC98665.1"/>
    </source>
</evidence>
<accession>A0A5E4QP88</accession>
<keyword evidence="3" id="KW-1185">Reference proteome</keyword>
<protein>
    <submittedName>
        <fullName evidence="2">Uncharacterized protein</fullName>
    </submittedName>
</protein>
<feature type="region of interest" description="Disordered" evidence="1">
    <location>
        <begin position="16"/>
        <end position="49"/>
    </location>
</feature>
<dbReference type="AlphaFoldDB" id="A0A5E4QP88"/>
<gene>
    <name evidence="2" type="ORF">LSINAPIS_LOCUS9704</name>
</gene>
<reference evidence="2 3" key="1">
    <citation type="submission" date="2017-07" db="EMBL/GenBank/DDBJ databases">
        <authorList>
            <person name="Talla V."/>
            <person name="Backstrom N."/>
        </authorList>
    </citation>
    <scope>NUCLEOTIDE SEQUENCE [LARGE SCALE GENOMIC DNA]</scope>
</reference>
<dbReference type="Proteomes" id="UP000324832">
    <property type="component" value="Unassembled WGS sequence"/>
</dbReference>